<evidence type="ECO:0000313" key="9">
    <source>
        <dbReference type="Proteomes" id="UP001054252"/>
    </source>
</evidence>
<dbReference type="GO" id="GO:1990961">
    <property type="term" value="P:xenobiotic detoxification by transmembrane export across the plasma membrane"/>
    <property type="evidence" value="ECO:0007669"/>
    <property type="project" value="InterPro"/>
</dbReference>
<evidence type="ECO:0000313" key="8">
    <source>
        <dbReference type="EMBL" id="GKV43326.1"/>
    </source>
</evidence>
<keyword evidence="6 7" id="KW-0472">Membrane</keyword>
<dbReference type="PANTHER" id="PTHR11206">
    <property type="entry name" value="MULTIDRUG RESISTANCE PROTEIN"/>
    <property type="match status" value="1"/>
</dbReference>
<feature type="transmembrane region" description="Helical" evidence="7">
    <location>
        <begin position="237"/>
        <end position="256"/>
    </location>
</feature>
<feature type="transmembrane region" description="Helical" evidence="7">
    <location>
        <begin position="95"/>
        <end position="118"/>
    </location>
</feature>
<dbReference type="GO" id="GO:0015297">
    <property type="term" value="F:antiporter activity"/>
    <property type="evidence" value="ECO:0007669"/>
    <property type="project" value="InterPro"/>
</dbReference>
<feature type="transmembrane region" description="Helical" evidence="7">
    <location>
        <begin position="458"/>
        <end position="479"/>
    </location>
</feature>
<dbReference type="GO" id="GO:0016020">
    <property type="term" value="C:membrane"/>
    <property type="evidence" value="ECO:0007669"/>
    <property type="project" value="UniProtKB-SubCell"/>
</dbReference>
<feature type="transmembrane region" description="Helical" evidence="7">
    <location>
        <begin position="277"/>
        <end position="296"/>
    </location>
</feature>
<comment type="caution">
    <text evidence="8">The sequence shown here is derived from an EMBL/GenBank/DDBJ whole genome shotgun (WGS) entry which is preliminary data.</text>
</comment>
<gene>
    <name evidence="8" type="ORF">SLEP1_g50630</name>
</gene>
<keyword evidence="5 7" id="KW-1133">Transmembrane helix</keyword>
<dbReference type="NCBIfam" id="TIGR00797">
    <property type="entry name" value="matE"/>
    <property type="match status" value="1"/>
</dbReference>
<dbReference type="CDD" id="cd13132">
    <property type="entry name" value="MATE_eukaryotic"/>
    <property type="match status" value="1"/>
</dbReference>
<dbReference type="GO" id="GO:0042910">
    <property type="term" value="F:xenobiotic transmembrane transporter activity"/>
    <property type="evidence" value="ECO:0007669"/>
    <property type="project" value="InterPro"/>
</dbReference>
<protein>
    <recommendedName>
        <fullName evidence="7">Protein DETOXIFICATION</fullName>
    </recommendedName>
    <alternativeName>
        <fullName evidence="7">Multidrug and toxic compound extrusion protein</fullName>
    </alternativeName>
</protein>
<dbReference type="Proteomes" id="UP001054252">
    <property type="component" value="Unassembled WGS sequence"/>
</dbReference>
<reference evidence="8 9" key="1">
    <citation type="journal article" date="2021" name="Commun. Biol.">
        <title>The genome of Shorea leprosula (Dipterocarpaceae) highlights the ecological relevance of drought in aseasonal tropical rainforests.</title>
        <authorList>
            <person name="Ng K.K.S."/>
            <person name="Kobayashi M.J."/>
            <person name="Fawcett J.A."/>
            <person name="Hatakeyama M."/>
            <person name="Paape T."/>
            <person name="Ng C.H."/>
            <person name="Ang C.C."/>
            <person name="Tnah L.H."/>
            <person name="Lee C.T."/>
            <person name="Nishiyama T."/>
            <person name="Sese J."/>
            <person name="O'Brien M.J."/>
            <person name="Copetti D."/>
            <person name="Mohd Noor M.I."/>
            <person name="Ong R.C."/>
            <person name="Putra M."/>
            <person name="Sireger I.Z."/>
            <person name="Indrioko S."/>
            <person name="Kosugi Y."/>
            <person name="Izuno A."/>
            <person name="Isagi Y."/>
            <person name="Lee S.L."/>
            <person name="Shimizu K.K."/>
        </authorList>
    </citation>
    <scope>NUCLEOTIDE SEQUENCE [LARGE SCALE GENOMIC DNA]</scope>
    <source>
        <strain evidence="8">214</strain>
    </source>
</reference>
<feature type="transmembrane region" description="Helical" evidence="7">
    <location>
        <begin position="316"/>
        <end position="341"/>
    </location>
</feature>
<dbReference type="InterPro" id="IPR002528">
    <property type="entry name" value="MATE_fam"/>
</dbReference>
<dbReference type="AlphaFoldDB" id="A0AAV5M0N4"/>
<dbReference type="Pfam" id="PF01554">
    <property type="entry name" value="MatE"/>
    <property type="match status" value="2"/>
</dbReference>
<feature type="transmembrane region" description="Helical" evidence="7">
    <location>
        <begin position="58"/>
        <end position="83"/>
    </location>
</feature>
<evidence type="ECO:0000256" key="2">
    <source>
        <dbReference type="ARBA" id="ARBA00010199"/>
    </source>
</evidence>
<name>A0AAV5M0N4_9ROSI</name>
<sequence length="504" mass="54507">MERGDREERKFSLHSPLIQVSRENSDAALNVNEGGRINERGTSISSNKKIFEEVKKQLWLAGPLISVSLLQNFIQIVSVMFVGHLGELPLSGASIGTSFASFTGLSLLTGMASALDTLCGQSYGAKHYQMLGIHMQRAIFVLVIVSIPLAIILANTRSILVFLGQDYDIAKEAGQYASAMVPSLFAYSFLQCLVRFLQAQYIVFPMMLCSGITILFHIPVCWALVFKSGLGSRGAAFANAISHWSNVLLLACYVRFSPSCAKTWTGFSNEALHNVLTFIRLAIPSAVMLCLVSWSFEMVILAAGLLPNPELETSVLSISLSTAGIVWMIPLGLSGAASVRVSNELGAGHPDTARLAACVVLVITITQGLLVGSVLILIRKIWGYAYSNEMEVVRYLAAVMPILAACNFLDGLQCVLSGIVRGSGLQKIAAYINLGSFYFVGIPSAILLAFILHIGGRGLWLGIISALIVQVSSLLIILIRANWEQEAKKALERVYNSTVPVDMV</sequence>
<evidence type="ECO:0000256" key="7">
    <source>
        <dbReference type="RuleBase" id="RU004914"/>
    </source>
</evidence>
<feature type="transmembrane region" description="Helical" evidence="7">
    <location>
        <begin position="176"/>
        <end position="194"/>
    </location>
</feature>
<keyword evidence="3" id="KW-0813">Transport</keyword>
<dbReference type="InterPro" id="IPR045069">
    <property type="entry name" value="MATE_euk"/>
</dbReference>
<keyword evidence="9" id="KW-1185">Reference proteome</keyword>
<evidence type="ECO:0000256" key="6">
    <source>
        <dbReference type="ARBA" id="ARBA00023136"/>
    </source>
</evidence>
<accession>A0AAV5M0N4</accession>
<feature type="transmembrane region" description="Helical" evidence="7">
    <location>
        <begin position="139"/>
        <end position="164"/>
    </location>
</feature>
<organism evidence="8 9">
    <name type="scientific">Rubroshorea leprosula</name>
    <dbReference type="NCBI Taxonomy" id="152421"/>
    <lineage>
        <taxon>Eukaryota</taxon>
        <taxon>Viridiplantae</taxon>
        <taxon>Streptophyta</taxon>
        <taxon>Embryophyta</taxon>
        <taxon>Tracheophyta</taxon>
        <taxon>Spermatophyta</taxon>
        <taxon>Magnoliopsida</taxon>
        <taxon>eudicotyledons</taxon>
        <taxon>Gunneridae</taxon>
        <taxon>Pentapetalae</taxon>
        <taxon>rosids</taxon>
        <taxon>malvids</taxon>
        <taxon>Malvales</taxon>
        <taxon>Dipterocarpaceae</taxon>
        <taxon>Rubroshorea</taxon>
    </lineage>
</organism>
<evidence type="ECO:0000256" key="4">
    <source>
        <dbReference type="ARBA" id="ARBA00022692"/>
    </source>
</evidence>
<proteinExistence type="inferred from homology"/>
<evidence type="ECO:0000256" key="1">
    <source>
        <dbReference type="ARBA" id="ARBA00004141"/>
    </source>
</evidence>
<feature type="transmembrane region" description="Helical" evidence="7">
    <location>
        <begin position="428"/>
        <end position="452"/>
    </location>
</feature>
<feature type="transmembrane region" description="Helical" evidence="7">
    <location>
        <begin position="201"/>
        <end position="225"/>
    </location>
</feature>
<keyword evidence="4 7" id="KW-0812">Transmembrane</keyword>
<evidence type="ECO:0000256" key="5">
    <source>
        <dbReference type="ARBA" id="ARBA00022989"/>
    </source>
</evidence>
<comment type="subcellular location">
    <subcellularLocation>
        <location evidence="1">Membrane</location>
        <topology evidence="1">Multi-pass membrane protein</topology>
    </subcellularLocation>
</comment>
<dbReference type="EMBL" id="BPVZ01000167">
    <property type="protein sequence ID" value="GKV43326.1"/>
    <property type="molecule type" value="Genomic_DNA"/>
</dbReference>
<feature type="transmembrane region" description="Helical" evidence="7">
    <location>
        <begin position="353"/>
        <end position="378"/>
    </location>
</feature>
<comment type="similarity">
    <text evidence="2 7">Belongs to the multi antimicrobial extrusion (MATE) (TC 2.A.66.1) family.</text>
</comment>
<feature type="transmembrane region" description="Helical" evidence="7">
    <location>
        <begin position="398"/>
        <end position="416"/>
    </location>
</feature>
<evidence type="ECO:0000256" key="3">
    <source>
        <dbReference type="ARBA" id="ARBA00022448"/>
    </source>
</evidence>